<accession>A0A9D1HKB6</accession>
<dbReference type="SUPFAM" id="SSF117782">
    <property type="entry name" value="YbjQ-like"/>
    <property type="match status" value="1"/>
</dbReference>
<dbReference type="InterPro" id="IPR002765">
    <property type="entry name" value="UPF0145_YbjQ-like"/>
</dbReference>
<dbReference type="PANTHER" id="PTHR34068:SF2">
    <property type="entry name" value="UPF0145 PROTEIN SCO3412"/>
    <property type="match status" value="1"/>
</dbReference>
<dbReference type="EMBL" id="DVMH01000029">
    <property type="protein sequence ID" value="HIU10752.1"/>
    <property type="molecule type" value="Genomic_DNA"/>
</dbReference>
<dbReference type="HAMAP" id="MF_00338">
    <property type="entry name" value="UPF0145"/>
    <property type="match status" value="1"/>
</dbReference>
<dbReference type="Proteomes" id="UP000824124">
    <property type="component" value="Unassembled WGS sequence"/>
</dbReference>
<comment type="similarity">
    <text evidence="1 2">Belongs to the UPF0145 family.</text>
</comment>
<reference evidence="3" key="2">
    <citation type="journal article" date="2021" name="PeerJ">
        <title>Extensive microbial diversity within the chicken gut microbiome revealed by metagenomics and culture.</title>
        <authorList>
            <person name="Gilroy R."/>
            <person name="Ravi A."/>
            <person name="Getino M."/>
            <person name="Pursley I."/>
            <person name="Horton D.L."/>
            <person name="Alikhan N.F."/>
            <person name="Baker D."/>
            <person name="Gharbi K."/>
            <person name="Hall N."/>
            <person name="Watson M."/>
            <person name="Adriaenssens E.M."/>
            <person name="Foster-Nyarko E."/>
            <person name="Jarju S."/>
            <person name="Secka A."/>
            <person name="Antonio M."/>
            <person name="Oren A."/>
            <person name="Chaudhuri R.R."/>
            <person name="La Ragione R."/>
            <person name="Hildebrand F."/>
            <person name="Pallen M.J."/>
        </authorList>
    </citation>
    <scope>NUCLEOTIDE SEQUENCE</scope>
    <source>
        <strain evidence="3">2830</strain>
    </source>
</reference>
<organism evidence="3 4">
    <name type="scientific">Candidatus Avidehalobacter gallistercoris</name>
    <dbReference type="NCBI Taxonomy" id="2840694"/>
    <lineage>
        <taxon>Bacteria</taxon>
        <taxon>Bacillati</taxon>
        <taxon>Bacillota</taxon>
        <taxon>Clostridia</taxon>
        <taxon>Eubacteriales</taxon>
        <taxon>Peptococcaceae</taxon>
        <taxon>Peptococcaceae incertae sedis</taxon>
        <taxon>Candidatus Avidehalobacter</taxon>
    </lineage>
</organism>
<dbReference type="PANTHER" id="PTHR34068">
    <property type="entry name" value="UPF0145 PROTEIN YBJQ"/>
    <property type="match status" value="1"/>
</dbReference>
<comment type="caution">
    <text evidence="3">The sequence shown here is derived from an EMBL/GenBank/DDBJ whole genome shotgun (WGS) entry which is preliminary data.</text>
</comment>
<evidence type="ECO:0000313" key="4">
    <source>
        <dbReference type="Proteomes" id="UP000824124"/>
    </source>
</evidence>
<evidence type="ECO:0000256" key="1">
    <source>
        <dbReference type="ARBA" id="ARBA00010751"/>
    </source>
</evidence>
<proteinExistence type="inferred from homology"/>
<dbReference type="InterPro" id="IPR035439">
    <property type="entry name" value="UPF0145_dom_sf"/>
</dbReference>
<reference evidence="3" key="1">
    <citation type="submission" date="2020-10" db="EMBL/GenBank/DDBJ databases">
        <authorList>
            <person name="Gilroy R."/>
        </authorList>
    </citation>
    <scope>NUCLEOTIDE SEQUENCE</scope>
    <source>
        <strain evidence="3">2830</strain>
    </source>
</reference>
<dbReference type="Gene3D" id="3.30.110.70">
    <property type="entry name" value="Hypothetical protein apc22750. Chain B"/>
    <property type="match status" value="1"/>
</dbReference>
<dbReference type="AlphaFoldDB" id="A0A9D1HKB6"/>
<evidence type="ECO:0000256" key="2">
    <source>
        <dbReference type="HAMAP-Rule" id="MF_00338"/>
    </source>
</evidence>
<protein>
    <recommendedName>
        <fullName evidence="2">UPF0145 protein IAB00_05890</fullName>
    </recommendedName>
</protein>
<evidence type="ECO:0000313" key="3">
    <source>
        <dbReference type="EMBL" id="HIU10752.1"/>
    </source>
</evidence>
<gene>
    <name evidence="3" type="ORF">IAB00_05890</name>
</gene>
<name>A0A9D1HKB6_9FIRM</name>
<sequence>MVLVNTDYIPGREFELLGLVKGNTIQSKNIGRDFTQGLRQIVGGELKAYTDMMSKARDEALERMVQEAETLGADAVVNVRFASAAVMAGAAEILAYGTAVRFK</sequence>
<dbReference type="Pfam" id="PF01906">
    <property type="entry name" value="YbjQ_1"/>
    <property type="match status" value="1"/>
</dbReference>